<evidence type="ECO:0000256" key="4">
    <source>
        <dbReference type="PROSITE-ProRule" id="PRU01363"/>
    </source>
</evidence>
<keyword evidence="5" id="KW-0808">Transferase</keyword>
<dbReference type="Gene3D" id="3.40.47.10">
    <property type="match status" value="2"/>
</dbReference>
<dbReference type="SUPFAM" id="SSF53901">
    <property type="entry name" value="Thiolase-like"/>
    <property type="match status" value="3"/>
</dbReference>
<dbReference type="GO" id="GO:0004312">
    <property type="term" value="F:fatty acid synthase activity"/>
    <property type="evidence" value="ECO:0007669"/>
    <property type="project" value="TreeGrafter"/>
</dbReference>
<dbReference type="GO" id="GO:0006633">
    <property type="term" value="P:fatty acid biosynthetic process"/>
    <property type="evidence" value="ECO:0007669"/>
    <property type="project" value="TreeGrafter"/>
</dbReference>
<dbReference type="CDD" id="cd05359">
    <property type="entry name" value="ChcA_like_SDR_c"/>
    <property type="match status" value="1"/>
</dbReference>
<evidence type="ECO:0000313" key="10">
    <source>
        <dbReference type="Proteomes" id="UP000037084"/>
    </source>
</evidence>
<keyword evidence="2" id="KW-0597">Phosphoprotein</keyword>
<dbReference type="GO" id="GO:0005737">
    <property type="term" value="C:cytoplasm"/>
    <property type="evidence" value="ECO:0007669"/>
    <property type="project" value="TreeGrafter"/>
</dbReference>
<dbReference type="GO" id="GO:0005886">
    <property type="term" value="C:plasma membrane"/>
    <property type="evidence" value="ECO:0007669"/>
    <property type="project" value="TreeGrafter"/>
</dbReference>
<dbReference type="Pfam" id="PF02801">
    <property type="entry name" value="Ketoacyl-synt_C"/>
    <property type="match status" value="1"/>
</dbReference>
<dbReference type="InterPro" id="IPR014031">
    <property type="entry name" value="Ketoacyl_synth_C"/>
</dbReference>
<dbReference type="Pfam" id="PF16197">
    <property type="entry name" value="KAsynt_C_assoc"/>
    <property type="match status" value="1"/>
</dbReference>
<keyword evidence="3" id="KW-0560">Oxidoreductase</keyword>
<feature type="region of interest" description="Disordered" evidence="6">
    <location>
        <begin position="274"/>
        <end position="298"/>
    </location>
</feature>
<dbReference type="Gene3D" id="3.10.129.110">
    <property type="entry name" value="Polyketide synthase dehydratase"/>
    <property type="match status" value="1"/>
</dbReference>
<dbReference type="InterPro" id="IPR049900">
    <property type="entry name" value="PKS_mFAS_DH"/>
</dbReference>
<evidence type="ECO:0000256" key="2">
    <source>
        <dbReference type="ARBA" id="ARBA00022553"/>
    </source>
</evidence>
<gene>
    <name evidence="9" type="ORF">ADK75_06335</name>
</gene>
<organism evidence="9 10">
    <name type="scientific">Streptomyces virginiae</name>
    <name type="common">Streptomyces cinnamonensis</name>
    <dbReference type="NCBI Taxonomy" id="1961"/>
    <lineage>
        <taxon>Bacteria</taxon>
        <taxon>Bacillati</taxon>
        <taxon>Actinomycetota</taxon>
        <taxon>Actinomycetes</taxon>
        <taxon>Kitasatosporales</taxon>
        <taxon>Streptomycetaceae</taxon>
        <taxon>Streptomyces</taxon>
    </lineage>
</organism>
<dbReference type="InterPro" id="IPR020841">
    <property type="entry name" value="PKS_Beta-ketoAc_synthase_dom"/>
</dbReference>
<evidence type="ECO:0000256" key="5">
    <source>
        <dbReference type="RuleBase" id="RU003694"/>
    </source>
</evidence>
<dbReference type="InterPro" id="IPR049552">
    <property type="entry name" value="PKS_DH_N"/>
</dbReference>
<dbReference type="PROSITE" id="PS52019">
    <property type="entry name" value="PKS_MFAS_DH"/>
    <property type="match status" value="1"/>
</dbReference>
<dbReference type="InterPro" id="IPR050091">
    <property type="entry name" value="PKS_NRPS_Biosynth_Enz"/>
</dbReference>
<dbReference type="Pfam" id="PF08659">
    <property type="entry name" value="KR"/>
    <property type="match status" value="1"/>
</dbReference>
<dbReference type="FunFam" id="3.40.50.720:FF:000084">
    <property type="entry name" value="Short-chain dehydrogenase reductase"/>
    <property type="match status" value="1"/>
</dbReference>
<dbReference type="CDD" id="cd00833">
    <property type="entry name" value="PKS"/>
    <property type="match status" value="1"/>
</dbReference>
<name>A0A0L8N2F2_STRVG</name>
<dbReference type="PATRIC" id="fig|1961.12.peg.1413"/>
<feature type="region of interest" description="Disordered" evidence="6">
    <location>
        <begin position="1090"/>
        <end position="1114"/>
    </location>
</feature>
<comment type="caution">
    <text evidence="9">The sequence shown here is derived from an EMBL/GenBank/DDBJ whole genome shotgun (WGS) entry which is preliminary data.</text>
</comment>
<proteinExistence type="inferred from homology"/>
<evidence type="ECO:0000259" key="7">
    <source>
        <dbReference type="PROSITE" id="PS52004"/>
    </source>
</evidence>
<dbReference type="Pfam" id="PF13561">
    <property type="entry name" value="adh_short_C2"/>
    <property type="match status" value="1"/>
</dbReference>
<dbReference type="SUPFAM" id="SSF51735">
    <property type="entry name" value="NAD(P)-binding Rossmann-fold domains"/>
    <property type="match status" value="2"/>
</dbReference>
<feature type="region of interest" description="C-terminal hotdog fold" evidence="4">
    <location>
        <begin position="1796"/>
        <end position="1947"/>
    </location>
</feature>
<dbReference type="InterPro" id="IPR020807">
    <property type="entry name" value="PKS_DH"/>
</dbReference>
<accession>A0A0L8N2F2</accession>
<dbReference type="Pfam" id="PF21089">
    <property type="entry name" value="PKS_DH_N"/>
    <property type="match status" value="1"/>
</dbReference>
<dbReference type="Gene3D" id="3.40.50.720">
    <property type="entry name" value="NAD(P)-binding Rossmann-like Domain"/>
    <property type="match status" value="2"/>
</dbReference>
<dbReference type="OrthoDB" id="4490964at2"/>
<comment type="similarity">
    <text evidence="5">Belongs to the thiolase-like superfamily. Beta-ketoacyl-ACP synthases family.</text>
</comment>
<dbReference type="InterPro" id="IPR002347">
    <property type="entry name" value="SDR_fam"/>
</dbReference>
<dbReference type="GO" id="GO:0016491">
    <property type="term" value="F:oxidoreductase activity"/>
    <property type="evidence" value="ECO:0007669"/>
    <property type="project" value="UniProtKB-KW"/>
</dbReference>
<dbReference type="InterPro" id="IPR057326">
    <property type="entry name" value="KR_dom"/>
</dbReference>
<dbReference type="SMART" id="SM00822">
    <property type="entry name" value="PKS_KR"/>
    <property type="match status" value="1"/>
</dbReference>
<feature type="active site" description="Proton acceptor; for dehydratase activity" evidence="4">
    <location>
        <position position="1681"/>
    </location>
</feature>
<reference evidence="10" key="1">
    <citation type="submission" date="2015-07" db="EMBL/GenBank/DDBJ databases">
        <authorList>
            <consortium name="Consortium for Microbial Forensics and Genomics (microFORGE)"/>
            <person name="Knight B.M."/>
            <person name="Roberts D.P."/>
            <person name="Lin D."/>
            <person name="Hari K."/>
            <person name="Fletcher J."/>
            <person name="Melcher U."/>
            <person name="Blagden T."/>
            <person name="Winegar R.A."/>
        </authorList>
    </citation>
    <scope>NUCLEOTIDE SEQUENCE [LARGE SCALE GENOMIC DNA]</scope>
    <source>
        <strain evidence="10">NRRL B-1447</strain>
    </source>
</reference>
<keyword evidence="1" id="KW-0596">Phosphopantetheine</keyword>
<dbReference type="SMART" id="SM00826">
    <property type="entry name" value="PKS_DH"/>
    <property type="match status" value="1"/>
</dbReference>
<feature type="region of interest" description="N-terminal hotdog fold" evidence="4">
    <location>
        <begin position="1645"/>
        <end position="1784"/>
    </location>
</feature>
<dbReference type="PRINTS" id="PR00080">
    <property type="entry name" value="SDRFAMILY"/>
</dbReference>
<sequence length="1955" mass="208703">MRFRNKIAVVTGAGKGIGRAIAVQLARGGATVFINYFHSPEAARSAKDECERVGATAVHLVRGSVAKDEQVEAMFAEIERLTDGAGIDLLFNNAAAGALSPLDDLTSANWARAFDTNLFGTLRCSQRAAPMMARRGGGAIVNLSSVGAGMVFSNYAAVGSSKAAVESLTRYLAVEYARHKIRVNTASGSLIEGDAARRFPEADGLRDVIVGATPLGRLGTAEDLANVALFLASDEAGWVTGQTLLADGGHCLGSAIMSPPAVIAAEMQRLETGRPSQQALTSAVEDVASPATQPHAPTVIQDDVSCDSIAIVGMGLAVPGANTADEFWERRLRGDALFSAPGDRWNLDSFYAPDPAAEDRTYSRKSGHITEFPQAWKQEPESEAYADGTATPDEYTLRWMRHSLAQALKGVTRNPNDNQALIIGYTADGSQHLEESLVAASLSTRLLRDVPAGQREGVEALVQSLIRDQLPHAAKHVMLPHEIAARTAKDLMPDDTNTTIVDTACSSSLYAIDIGVKQLLGGSTDIAVCGGALATGPRGSALFSKLSGLSRSDQVRSLDENSDGVLFSDGAGFIVLKRTSRAIADGDTILGYVAGIGTSSDGRGKAIYAPSSQGQQIAVQRAHAAAGPPAQDVSWIVAHATGTREGDLAEFQSLRAVYGDRPAWVTSNKSVFGHTGWAAGVVSVIEVLLGFRHQLIPQQANFKAPQPGFELNATQLAIPVTAQPWKSNGKARAAGVSGFGFGGTNAHMVLTERPATAAPKRRPGPSRERTAIVAWGTCLPGQLAPDDVAQWLRGAQTGPVPTFGDTYPLPPLGEIRIPPKTQRTIDRAQMMVLQSVFQIQRTLEAFWNASTETTSVFVGHMGPTRNATLYASRCYLNHLGKGVAANQAWSDSPDAVKAFARFSDEIRTLVPPGNEDSYPGLMPNVISARVSNYFNLRGPSMVLDTGFTSAFSALTMAQHYLDAGDTSLALVCGMNGNGTPELLNILDSASAGIYDLAEGAFTLALCRESTARSHSLEVLGWLDTDPAPDSRQDVVIHAGEDVAAHYLAAEGTKAVIQALGSSAGSVRVSCTDPVTGHHADVVIEQNATTLTSDDAGAQASRPVSSPTQTDLGTAPTDRVVDRYAIVLEEQPLKATKPVVPAVSADTIVITDSPVVAKHLAARTDALVICTVAAPGPALFNCLAQPSREHLDGLVRAAAVTPHHLRVISRLPAPSAALGEGLDALLALHDVAFLALQVMHDTINQDGSASALLLDAVHQGVPHPCAGMFTGLFKAAAMEMPERPCFTVMTDSTELDLGLALLERESTAQHTIPVVAYQSSTRLALTARPQDSVPAQGLPLNCESVVVAAGGTRGITAESLVALADAIQPNIWVLGSNSLDQYPPETYIGADQDFDARRADFLRKKLQEPTPVPLPQANQQFERMRQARQAHRNLQRLRARCGNERVHYLQCDLTNPQAVQEAIDTIYTQSGRIDLLLNSAGYNRPASIPNKELQQFRAVRDVKVRSYANLKQALKGRTVRMWCNFGSLIGLTGYIGETDYASANDFLNTAAMAMHAQGQDEFTIGWTRWASVGLAAGGLQQAFIDRTAGITKMSTAEGVRHFLAELATKRSTPTLAHLGNGERAILGPLIPSEPEEKGSPFTLRPLPTRGTFFLTNQISRGADHAVWERTFTADQDDYLSEHLVRGVPTLPGSFFAEIAAEAASAVHPGYGVHALSELSFDAFLRLFPGRPDPRLRITARTITKSATEIIVEVLAMSDTRAPNGTLLVRDRQHFKGLVHLSTQPAGSPSWDPWPTAVETPVPDPFYLANPAIHLTGTFVSTHATRHHPKGARATYALPADRLNPRLETFILPALLIDGLLRTTVLSSSWDNALSAPVAIDRIDVYTPCNDAELMQNHPQGLELYCSALHPSQPERPTESQLVAVTPSGRTALEISGLRGTPVRRSEQKSFARMALT</sequence>
<evidence type="ECO:0000313" key="9">
    <source>
        <dbReference type="EMBL" id="KOG56859.1"/>
    </source>
</evidence>
<dbReference type="PANTHER" id="PTHR43775:SF37">
    <property type="entry name" value="SI:DKEY-61P9.11"/>
    <property type="match status" value="1"/>
</dbReference>
<evidence type="ECO:0000259" key="8">
    <source>
        <dbReference type="PROSITE" id="PS52019"/>
    </source>
</evidence>
<dbReference type="InterPro" id="IPR014030">
    <property type="entry name" value="Ketoacyl_synth_N"/>
</dbReference>
<dbReference type="PANTHER" id="PTHR43775">
    <property type="entry name" value="FATTY ACID SYNTHASE"/>
    <property type="match status" value="1"/>
</dbReference>
<dbReference type="SMART" id="SM00825">
    <property type="entry name" value="PKS_KS"/>
    <property type="match status" value="1"/>
</dbReference>
<dbReference type="EMBL" id="LGUV01000033">
    <property type="protein sequence ID" value="KOG56859.1"/>
    <property type="molecule type" value="Genomic_DNA"/>
</dbReference>
<dbReference type="GO" id="GO:0071770">
    <property type="term" value="P:DIM/DIP cell wall layer assembly"/>
    <property type="evidence" value="ECO:0007669"/>
    <property type="project" value="TreeGrafter"/>
</dbReference>
<evidence type="ECO:0000256" key="1">
    <source>
        <dbReference type="ARBA" id="ARBA00022450"/>
    </source>
</evidence>
<dbReference type="Pfam" id="PF00109">
    <property type="entry name" value="ketoacyl-synt"/>
    <property type="match status" value="2"/>
</dbReference>
<dbReference type="InterPro" id="IPR032821">
    <property type="entry name" value="PKS_assoc"/>
</dbReference>
<dbReference type="InterPro" id="IPR013968">
    <property type="entry name" value="PKS_KR"/>
</dbReference>
<dbReference type="Proteomes" id="UP000037084">
    <property type="component" value="Unassembled WGS sequence"/>
</dbReference>
<evidence type="ECO:0000256" key="6">
    <source>
        <dbReference type="SAM" id="MobiDB-lite"/>
    </source>
</evidence>
<dbReference type="RefSeq" id="WP_078937771.1">
    <property type="nucleotide sequence ID" value="NZ_LGUV01000033.1"/>
</dbReference>
<protein>
    <submittedName>
        <fullName evidence="9">Uncharacterized protein</fullName>
    </submittedName>
</protein>
<dbReference type="PRINTS" id="PR00081">
    <property type="entry name" value="GDHRDH"/>
</dbReference>
<evidence type="ECO:0000256" key="3">
    <source>
        <dbReference type="ARBA" id="ARBA00023002"/>
    </source>
</evidence>
<dbReference type="PROSITE" id="PS52004">
    <property type="entry name" value="KS3_2"/>
    <property type="match status" value="1"/>
</dbReference>
<feature type="active site" description="Proton donor; for dehydratase activity" evidence="4">
    <location>
        <position position="1856"/>
    </location>
</feature>
<dbReference type="InterPro" id="IPR036291">
    <property type="entry name" value="NAD(P)-bd_dom_sf"/>
</dbReference>
<dbReference type="InterPro" id="IPR042104">
    <property type="entry name" value="PKS_dehydratase_sf"/>
</dbReference>
<dbReference type="InterPro" id="IPR016039">
    <property type="entry name" value="Thiolase-like"/>
</dbReference>
<feature type="domain" description="Ketosynthase family 3 (KS3)" evidence="7">
    <location>
        <begin position="306"/>
        <end position="752"/>
    </location>
</feature>
<feature type="domain" description="PKS/mFAS DH" evidence="8">
    <location>
        <begin position="1645"/>
        <end position="1947"/>
    </location>
</feature>
<feature type="compositionally biased region" description="Polar residues" evidence="6">
    <location>
        <begin position="1101"/>
        <end position="1111"/>
    </location>
</feature>